<dbReference type="RefSeq" id="WP_171691581.1">
    <property type="nucleotide sequence ID" value="NZ_WHOC01000122.1"/>
</dbReference>
<dbReference type="Pfam" id="PF18998">
    <property type="entry name" value="Flg_new_2"/>
    <property type="match status" value="1"/>
</dbReference>
<dbReference type="Pfam" id="PF20578">
    <property type="entry name" value="aBig_2"/>
    <property type="match status" value="1"/>
</dbReference>
<sequence length="2165" mass="230189">MGKFLKKITSIALASAMVMTTFTFANTIVSAREVNVQSQRNVMEIIYVSTNGNDTSGDGSQANPFATLQRAQQAVQQINQNMTGNIIVSIAPGDYYMPSTLNLTPQDSGTNGYNIVYESSGGIGAAKLYGGIPVDSNGWTQAAQSDVTQYGMLTSMVGKVWKVQLNKADYPTTFSGLNSSAFNTLYVNDARATSARMPNLIPQAGFPEAKDTYNRVAGSSNGTNIQINKSDLTADQINGLQLAQQNGEEVAQVFTWDGGTGGVNGTWDWFTDTEPVASVTVGTSTITLNQPQANGSDFYNKYQYRVKYTVSNGSRYFLQHNLSFLDTPGEYHYDKTTGVLYYYPADGTMTNKTVVTPTMQTVINLQGTPKANPGDQPNLTLQVHNIVFDGLAVKDTEFSDYYSYTYNYGDANGGIGQFPPVALKPGVTLPAYAESAERPAFQVGSITMQGTNNITIKNSDIKNAGIYGIFMLGDNQYNTIDNTTVEHTGNGGISIDGGYPGVGKYSNHHTINNVLIHDVGQLVGHGVGLTVMSCGQSTFSHLEIYNSPKRAMLILGGYPRGGQSANPNFDNVRDNYTVGNHFSYIYVHHTHQDAGEDSAVFMSWLTAGGGQWYSSGTQHGSNDVNHLTTNLSQIDTSVDRYNYMDQVLISDIGTAASVHEKNSVGGLDTAMGATGFVFSNILALNTQSHSLAIRPGSYGDMYIFQNTTNNVDSVTSVKSFDPSKMQYGLIGLTPYFPTELLGANRHVYQQTIPSNVYFSDTFNSDTLDMTKWAVEKGNVDMSMGILANPTDPRLGIRSLPIYTPLNPSGVVVSRPFAQPLNKVVTVKFFDRHKDYFLGDTPTTSPPDPILAHMYLRADDGKNILAIGANGNVSKDFYTIQKGNQSIVTNVRRDFGWRTLTMDYSSGTNVKISIDNQQVADYTSADGVTTAFTYVGMGDWGTSWPDGKSVGSSTDFSDFYIHGGQDAQPVQPLITVPPTAMPTQIYSENFSQYLIGSTVRPTGWVDSRDGSSNAKSSYKIVQGATVGQAVQITNPDNVVFYGLGNSSLTNYTLTFQMKFVSWSGNSNGTYANFGPSVYVSSNSGGNVSRYELRYNYPNLSNGQWVIYQRGGNPTDNNLVTNIQMPAGFDMSNWNIYKIVAGNGGITYYVNGTQVAQVSNPSNAYGGFGFGGYDATFNVADISLVQNPVNPPQANLSSGTYSNPQSVTITAANSSDSMYYTTDGSDPAISGTLYSGNPININSSCILKVVEVNAGVYSETVGYNYTINGTTAVETAVGVNKQPLRDAIANAMSVTQGNYSTTSWNAFMSAIAGANSVFKNNSATGSDVINAVIGLQTARAKLIPTFSSGTNTLYSENFSGYTVGSTSAPTGWSNNRTGTPSLAPVYNLVSDTTDPNNASGKALDIKTPDTIAYTNLGNSSWTNYTATANIKFIGWGSNPGSAAYANFAPLSVYVSAISGGNVSRYELRYVYNNLTNGSWIIYQRNNSGSPADKTLVSNIQMPSGFDMNNWNSYKAVASTSSITFYVNGTQVAQVPNPSNAFGGVGFGGIDNEFRINNLTVTSNASSVASPVLDTAAGTYANPVTVNVTPGTSGDSVYYTLDGSDPTINGTLYTGPIAINNSRTLKMVEVNSSGYSSSVSSHAYTITQPAAATPMVVVNPRSQTVTDPQSVSFGTMAYASDGGTLTYQWQVSTDNGTTWSNISGATSSTYTTASPVTVANDGTKYQCLITNTNDSLMSAIYTTLAAILNVVEMPTNANSLTISAKSVTPSDSVSNGTNGPTGTASVTFTATQAGTYYYKVVYSEAAQPTISTSGAGVASNVGDNTISIPNLAPYVPYTVYVQEKNSNGNLSNILKMDIRSGTPILRFSTSGNGTVTQGSEGSYLSGTAMPVVATPAAGSYFLNWTASNGGVFADANSTSTEFATSFYDNTVIANFYNVSNFNASTTSIVNGGTNTDLTIDVEGTNLNNPGAAVGMYVLVNGQSYVVTAGTQTINVLAPSSGDNMIVQLYDQNGNLLGSTSITIESDQIDVALDKANLAIGYAEGDSEVGVTKNVHLVTSGANGTIITWSSDATSVIDANGKVTRPLSSDATVRLSATITKGTFSDTRTFVLNVLKGVPLVDAVLSADITAPTNRDVTVTISYPSDATVKEYKVGENGAWTAYGAPVVV</sequence>
<evidence type="ECO:0000256" key="1">
    <source>
        <dbReference type="SAM" id="SignalP"/>
    </source>
</evidence>
<feature type="signal peptide" evidence="1">
    <location>
        <begin position="1"/>
        <end position="25"/>
    </location>
</feature>
<dbReference type="PANTHER" id="PTHR36453:SF1">
    <property type="entry name" value="RIGHT HANDED BETA HELIX DOMAIN-CONTAINING PROTEIN"/>
    <property type="match status" value="1"/>
</dbReference>
<reference evidence="3 4" key="1">
    <citation type="submission" date="2019-10" db="EMBL/GenBank/DDBJ databases">
        <title>Description of Paenibacillus choica sp. nov.</title>
        <authorList>
            <person name="Carlier A."/>
            <person name="Qi S."/>
        </authorList>
    </citation>
    <scope>NUCLEOTIDE SEQUENCE [LARGE SCALE GENOMIC DNA]</scope>
    <source>
        <strain evidence="3 4">LMG 31460</strain>
    </source>
</reference>
<dbReference type="InterPro" id="IPR006626">
    <property type="entry name" value="PbH1"/>
</dbReference>
<dbReference type="InterPro" id="IPR059177">
    <property type="entry name" value="GH29D-like_dom"/>
</dbReference>
<dbReference type="InterPro" id="IPR044060">
    <property type="entry name" value="Bacterial_rp_domain"/>
</dbReference>
<dbReference type="Gene3D" id="1.20.1270.90">
    <property type="entry name" value="AF1782-like"/>
    <property type="match status" value="1"/>
</dbReference>
<dbReference type="SMART" id="SM00710">
    <property type="entry name" value="PbH1"/>
    <property type="match status" value="4"/>
</dbReference>
<dbReference type="InterPro" id="IPR011050">
    <property type="entry name" value="Pectin_lyase_fold/virulence"/>
</dbReference>
<gene>
    <name evidence="3" type="ORF">GC102_22840</name>
</gene>
<dbReference type="Gene3D" id="3.30.1910.20">
    <property type="entry name" value="asparaginyl-tRNA synthetase, N-terminal domain"/>
    <property type="match status" value="1"/>
</dbReference>
<keyword evidence="4" id="KW-1185">Reference proteome</keyword>
<feature type="chain" id="PRO_5046128979" description="Ig-like domain-containing protein" evidence="1">
    <location>
        <begin position="26"/>
        <end position="2165"/>
    </location>
</feature>
<dbReference type="PROSITE" id="PS50835">
    <property type="entry name" value="IG_LIKE"/>
    <property type="match status" value="1"/>
</dbReference>
<dbReference type="SUPFAM" id="SSF51126">
    <property type="entry name" value="Pectin lyase-like"/>
    <property type="match status" value="2"/>
</dbReference>
<evidence type="ECO:0000259" key="2">
    <source>
        <dbReference type="PROSITE" id="PS50835"/>
    </source>
</evidence>
<organism evidence="3 4">
    <name type="scientific">Paenibacillus germinis</name>
    <dbReference type="NCBI Taxonomy" id="2654979"/>
    <lineage>
        <taxon>Bacteria</taxon>
        <taxon>Bacillati</taxon>
        <taxon>Bacillota</taxon>
        <taxon>Bacilli</taxon>
        <taxon>Bacillales</taxon>
        <taxon>Paenibacillaceae</taxon>
        <taxon>Paenibacillus</taxon>
    </lineage>
</organism>
<feature type="domain" description="Ig-like" evidence="2">
    <location>
        <begin position="1651"/>
        <end position="1735"/>
    </location>
</feature>
<proteinExistence type="predicted"/>
<dbReference type="PANTHER" id="PTHR36453">
    <property type="entry name" value="SECRETED PROTEIN-RELATED"/>
    <property type="match status" value="1"/>
</dbReference>
<name>A0ABX1Z5K7_9BACL</name>
<feature type="non-terminal residue" evidence="3">
    <location>
        <position position="2165"/>
    </location>
</feature>
<dbReference type="Gene3D" id="2.60.120.560">
    <property type="entry name" value="Exo-inulinase, domain 1"/>
    <property type="match status" value="2"/>
</dbReference>
<dbReference type="Gene3D" id="2.60.40.2700">
    <property type="match status" value="1"/>
</dbReference>
<evidence type="ECO:0000313" key="4">
    <source>
        <dbReference type="Proteomes" id="UP000658690"/>
    </source>
</evidence>
<dbReference type="EMBL" id="WHOC01000122">
    <property type="protein sequence ID" value="NOU88567.1"/>
    <property type="molecule type" value="Genomic_DNA"/>
</dbReference>
<comment type="caution">
    <text evidence="3">The sequence shown here is derived from an EMBL/GenBank/DDBJ whole genome shotgun (WGS) entry which is preliminary data.</text>
</comment>
<dbReference type="Pfam" id="PF13290">
    <property type="entry name" value="CHB_HEX_C_1"/>
    <property type="match status" value="2"/>
</dbReference>
<keyword evidence="1" id="KW-0732">Signal</keyword>
<dbReference type="InterPro" id="IPR007110">
    <property type="entry name" value="Ig-like_dom"/>
</dbReference>
<accession>A0ABX1Z5K7</accession>
<evidence type="ECO:0000313" key="3">
    <source>
        <dbReference type="EMBL" id="NOU88567.1"/>
    </source>
</evidence>
<dbReference type="InterPro" id="IPR046780">
    <property type="entry name" value="aBig_2"/>
</dbReference>
<dbReference type="Proteomes" id="UP000658690">
    <property type="component" value="Unassembled WGS sequence"/>
</dbReference>
<protein>
    <recommendedName>
        <fullName evidence="2">Ig-like domain-containing protein</fullName>
    </recommendedName>
</protein>